<dbReference type="Gene3D" id="3.40.50.10540">
    <property type="entry name" value="Crotonobetainyl-coa:carnitine coa-transferase, domain 1"/>
    <property type="match status" value="1"/>
</dbReference>
<dbReference type="InterPro" id="IPR050483">
    <property type="entry name" value="CoA-transferase_III_domain"/>
</dbReference>
<keyword evidence="1" id="KW-0808">Transferase</keyword>
<evidence type="ECO:0000256" key="1">
    <source>
        <dbReference type="ARBA" id="ARBA00022679"/>
    </source>
</evidence>
<dbReference type="Gene3D" id="3.30.1540.10">
    <property type="entry name" value="formyl-coa transferase, domain 3"/>
    <property type="match status" value="1"/>
</dbReference>
<name>A0ABR9IDK6_9PSEU</name>
<dbReference type="PANTHER" id="PTHR48207:SF3">
    <property type="entry name" value="SUCCINATE--HYDROXYMETHYLGLUTARATE COA-TRANSFERASE"/>
    <property type="match status" value="1"/>
</dbReference>
<evidence type="ECO:0000313" key="2">
    <source>
        <dbReference type="EMBL" id="MBE1501258.1"/>
    </source>
</evidence>
<dbReference type="PANTHER" id="PTHR48207">
    <property type="entry name" value="SUCCINATE--HYDROXYMETHYLGLUTARATE COA-TRANSFERASE"/>
    <property type="match status" value="1"/>
</dbReference>
<keyword evidence="3" id="KW-1185">Reference proteome</keyword>
<comment type="caution">
    <text evidence="2">The sequence shown here is derived from an EMBL/GenBank/DDBJ whole genome shotgun (WGS) entry which is preliminary data.</text>
</comment>
<sequence>MREVERGLAAQFDEEPLMPEGFRPLDGIKVVDLSRILAGPYCTQYLGEMGADVVKVEPPGHGDDTRGWGPPFVGDEAVYYLAANRNKRGIVLDLKSDRGREALRRLVADADVLVENFRPGTLEKWGIGYSSLAESNPRLIHVSITGFGQTGPYRDRAGYDLVAQALGGVMSLTGEPDGAPAKVGLPVADLNAGTWAIIAVLMALQARHTTGRGQYLDVSLLDSQLAWHVYAAGAHFYDAPRPRRMGSAHPSIVPYQAYHAADGWLIIAVGSEKLWHAFCGVLELDIASDPRFSSNALRAAHRDELNALLEPVLVTRTVAEWSKSFDAAGIPAAPINEIDDVYADPWTAARDQVVRLPHPTVGTYVGTGFPVKASDTPARASSAPPTLGQHTAEVLGELGYSPEEIAEFLE</sequence>
<gene>
    <name evidence="2" type="ORF">H4696_008358</name>
</gene>
<proteinExistence type="predicted"/>
<dbReference type="EMBL" id="JADBEG010000001">
    <property type="protein sequence ID" value="MBE1501258.1"/>
    <property type="molecule type" value="Genomic_DNA"/>
</dbReference>
<dbReference type="Proteomes" id="UP000631670">
    <property type="component" value="Unassembled WGS sequence"/>
</dbReference>
<reference evidence="2 3" key="1">
    <citation type="submission" date="2020-10" db="EMBL/GenBank/DDBJ databases">
        <title>Sequencing the genomes of 1000 actinobacteria strains.</title>
        <authorList>
            <person name="Klenk H.-P."/>
        </authorList>
    </citation>
    <scope>NUCLEOTIDE SEQUENCE [LARGE SCALE GENOMIC DNA]</scope>
    <source>
        <strain evidence="2 3">DSM 44653</strain>
    </source>
</reference>
<dbReference type="Pfam" id="PF02515">
    <property type="entry name" value="CoA_transf_3"/>
    <property type="match status" value="1"/>
</dbReference>
<accession>A0ABR9IDK6</accession>
<protein>
    <submittedName>
        <fullName evidence="2">Crotonobetainyl-CoA:carnitine CoA-transferase CaiB-like acyl-CoA transferase</fullName>
    </submittedName>
</protein>
<dbReference type="InterPro" id="IPR044855">
    <property type="entry name" value="CoA-Trfase_III_dom3_sf"/>
</dbReference>
<dbReference type="InterPro" id="IPR003673">
    <property type="entry name" value="CoA-Trfase_fam_III"/>
</dbReference>
<organism evidence="2 3">
    <name type="scientific">Amycolatopsis lexingtonensis</name>
    <dbReference type="NCBI Taxonomy" id="218822"/>
    <lineage>
        <taxon>Bacteria</taxon>
        <taxon>Bacillati</taxon>
        <taxon>Actinomycetota</taxon>
        <taxon>Actinomycetes</taxon>
        <taxon>Pseudonocardiales</taxon>
        <taxon>Pseudonocardiaceae</taxon>
        <taxon>Amycolatopsis</taxon>
    </lineage>
</organism>
<dbReference type="InterPro" id="IPR023606">
    <property type="entry name" value="CoA-Trfase_III_dom_1_sf"/>
</dbReference>
<dbReference type="SUPFAM" id="SSF89796">
    <property type="entry name" value="CoA-transferase family III (CaiB/BaiF)"/>
    <property type="match status" value="1"/>
</dbReference>
<evidence type="ECO:0000313" key="3">
    <source>
        <dbReference type="Proteomes" id="UP000631670"/>
    </source>
</evidence>